<keyword evidence="3" id="KW-1185">Reference proteome</keyword>
<reference evidence="2 3" key="1">
    <citation type="journal article" date="2020" name="ISME J.">
        <title>Uncovering the hidden diversity of litter-decomposition mechanisms in mushroom-forming fungi.</title>
        <authorList>
            <person name="Floudas D."/>
            <person name="Bentzer J."/>
            <person name="Ahren D."/>
            <person name="Johansson T."/>
            <person name="Persson P."/>
            <person name="Tunlid A."/>
        </authorList>
    </citation>
    <scope>NUCLEOTIDE SEQUENCE [LARGE SCALE GENOMIC DNA]</scope>
    <source>
        <strain evidence="2 3">CBS 406.79</strain>
    </source>
</reference>
<evidence type="ECO:0000256" key="1">
    <source>
        <dbReference type="SAM" id="MobiDB-lite"/>
    </source>
</evidence>
<name>A0A8H5GJW2_9AGAR</name>
<dbReference type="EMBL" id="JAACJN010000158">
    <property type="protein sequence ID" value="KAF5366060.1"/>
    <property type="molecule type" value="Genomic_DNA"/>
</dbReference>
<sequence length="360" mass="41574">MLKVEVMNALKDIFEFVIRRNYAIDIALAYQNKDDEPIERIQFSPLLSVAEIELIRIGIPVIERHGDWTVSVFLDAILHRQFPDPDCIRYLLDIGLIPCLQTPLPCTENFPWASYIRKCGRAITPLSHNRPMTKDTGSSLTMEPLPHRSTMFEDENGNDLRITAFPTDFAQKWNVNPYRDPHHTPENAENSPWKPQRPPTPVPSRNLPFEVVEKNMSHNKVGKNTEVSKDGKELEEGEIDSDEMTGVTPSLNPFTSNQHMALTPVTRKATVFPSPRSILPPSRKMKSTVGHHKHIPKLTLKIPLSLYARTQQRYNGRWFRFRQLHREHPEWTRTKEEKKEREDLLCKGLSILLSHLSLKN</sequence>
<dbReference type="OrthoDB" id="10652651at2759"/>
<evidence type="ECO:0000313" key="2">
    <source>
        <dbReference type="EMBL" id="KAF5366060.1"/>
    </source>
</evidence>
<accession>A0A8H5GJW2</accession>
<evidence type="ECO:0000313" key="3">
    <source>
        <dbReference type="Proteomes" id="UP000518752"/>
    </source>
</evidence>
<dbReference type="AlphaFoldDB" id="A0A8H5GJW2"/>
<comment type="caution">
    <text evidence="2">The sequence shown here is derived from an EMBL/GenBank/DDBJ whole genome shotgun (WGS) entry which is preliminary data.</text>
</comment>
<feature type="region of interest" description="Disordered" evidence="1">
    <location>
        <begin position="222"/>
        <end position="246"/>
    </location>
</feature>
<proteinExistence type="predicted"/>
<protein>
    <submittedName>
        <fullName evidence="2">Uncharacterized protein</fullName>
    </submittedName>
</protein>
<organism evidence="2 3">
    <name type="scientific">Collybiopsis confluens</name>
    <dbReference type="NCBI Taxonomy" id="2823264"/>
    <lineage>
        <taxon>Eukaryota</taxon>
        <taxon>Fungi</taxon>
        <taxon>Dikarya</taxon>
        <taxon>Basidiomycota</taxon>
        <taxon>Agaricomycotina</taxon>
        <taxon>Agaricomycetes</taxon>
        <taxon>Agaricomycetidae</taxon>
        <taxon>Agaricales</taxon>
        <taxon>Marasmiineae</taxon>
        <taxon>Omphalotaceae</taxon>
        <taxon>Collybiopsis</taxon>
    </lineage>
</organism>
<gene>
    <name evidence="2" type="ORF">D9757_012398</name>
</gene>
<feature type="region of interest" description="Disordered" evidence="1">
    <location>
        <begin position="176"/>
        <end position="204"/>
    </location>
</feature>
<dbReference type="Proteomes" id="UP000518752">
    <property type="component" value="Unassembled WGS sequence"/>
</dbReference>